<feature type="compositionally biased region" description="Pro residues" evidence="2">
    <location>
        <begin position="50"/>
        <end position="63"/>
    </location>
</feature>
<dbReference type="GeneID" id="77732217"/>
<feature type="coiled-coil region" evidence="1">
    <location>
        <begin position="535"/>
        <end position="562"/>
    </location>
</feature>
<dbReference type="RefSeq" id="XP_052945686.1">
    <property type="nucleotide sequence ID" value="XM_053093012.1"/>
</dbReference>
<keyword evidence="1" id="KW-0175">Coiled coil</keyword>
<feature type="region of interest" description="Disordered" evidence="2">
    <location>
        <begin position="1"/>
        <end position="147"/>
    </location>
</feature>
<feature type="compositionally biased region" description="Pro residues" evidence="2">
    <location>
        <begin position="201"/>
        <end position="220"/>
    </location>
</feature>
<name>A0AA38LVR9_9TREE</name>
<feature type="compositionally biased region" description="Polar residues" evidence="2">
    <location>
        <begin position="72"/>
        <end position="85"/>
    </location>
</feature>
<feature type="compositionally biased region" description="Low complexity" evidence="2">
    <location>
        <begin position="400"/>
        <end position="409"/>
    </location>
</feature>
<dbReference type="AlphaFoldDB" id="A0AA38LVR9"/>
<feature type="region of interest" description="Disordered" evidence="2">
    <location>
        <begin position="568"/>
        <end position="611"/>
    </location>
</feature>
<evidence type="ECO:0000256" key="1">
    <source>
        <dbReference type="SAM" id="Coils"/>
    </source>
</evidence>
<feature type="region of interest" description="Disordered" evidence="2">
    <location>
        <begin position="257"/>
        <end position="428"/>
    </location>
</feature>
<gene>
    <name evidence="3" type="ORF">MKK02DRAFT_44607</name>
</gene>
<evidence type="ECO:0000313" key="4">
    <source>
        <dbReference type="Proteomes" id="UP001164286"/>
    </source>
</evidence>
<feature type="region of interest" description="Disordered" evidence="2">
    <location>
        <begin position="663"/>
        <end position="696"/>
    </location>
</feature>
<feature type="region of interest" description="Disordered" evidence="2">
    <location>
        <begin position="197"/>
        <end position="223"/>
    </location>
</feature>
<feature type="compositionally biased region" description="Pro residues" evidence="2">
    <location>
        <begin position="279"/>
        <end position="289"/>
    </location>
</feature>
<reference evidence="3" key="1">
    <citation type="journal article" date="2022" name="G3 (Bethesda)">
        <title>High quality genome of the basidiomycete yeast Dioszegia hungarica PDD-24b-2 isolated from cloud water.</title>
        <authorList>
            <person name="Jarrige D."/>
            <person name="Haridas S."/>
            <person name="Bleykasten-Grosshans C."/>
            <person name="Joly M."/>
            <person name="Nadalig T."/>
            <person name="Sancelme M."/>
            <person name="Vuilleumier S."/>
            <person name="Grigoriev I.V."/>
            <person name="Amato P."/>
            <person name="Bringel F."/>
        </authorList>
    </citation>
    <scope>NUCLEOTIDE SEQUENCE</scope>
    <source>
        <strain evidence="3">PDD-24b-2</strain>
    </source>
</reference>
<keyword evidence="4" id="KW-1185">Reference proteome</keyword>
<feature type="compositionally biased region" description="Polar residues" evidence="2">
    <location>
        <begin position="301"/>
        <end position="310"/>
    </location>
</feature>
<sequence>MATFQNNARAGPGPSTAARAPRTAVGQPSSVPKEEGEISSGEDDIQYLGPPTPPRRPLTPPRPRSTHTSPTVKNFPSRSAASSLPSGPARKAPLPKGRPQSSVPQNRAPPPHLPPDPEPEVKVTVERSNSARVMDSPGPLAPAPAGISPEEARQYMDIIRNLLQEGFPPGDLIARGATARYVTAVCEEIVAGARKRVPAPSVAPSPPRQIMTPSPPPPAPITRAFQMARNPSHSSEASEEHLILLASLFEPITTATSPSIRRLPTPIPPPPVRIESYRPPTPPGRPPPQAYSSLSSNGSSYTAGLTAQMKSLQPLSSFSQASSSGSHPAQPNPYLPNPYLRPPQLNAHPPHPQASRQIPPPPPPPTQPPSLPTATHPNPYIAALQPTIYPASAPPPPAHPISSPRSSPRSNKRAKLPPRPNRLSAAPTEGSVISTDIAGSNFYSFNTGPSEQMANPYQPVEQPVFEAQAAPRLVGAELAARTALLESRRKAIESMKARKAAKPLVSPIEPAEMFVEPGSIDSAPIVIDEDSVSADKTIEEQMAELEEEVMGLQTEQRAAEAAMDQDMDMDMEDDETEEGQIEDTTEDPPFSASSTPILSMPSLPSDVPVSTALRIPRGVKRVNAEDMMDNRPTSLPARLPPNKRRTLFGGIPQRPNRLVMFLDHSDSDSDSEDDGDKAGQMSRLKITSGSATPMPSTAAMAATAKLLAEKEEGIRKLKEQIEQRMKARIAKRATSEAAAISAPVQAPPVSLSVEVEVKVEEEDVVMAESSEVPDAVAEAADTPPELEVVAHDDPLPEEAMEVRPATLQQDQAKDVPTDADLVEYVSHALPGKSKTDVIASLAKARFALGSGPITNESTSSERNQQVQTGGTNTSSARKDTVDLGHLLAHMGQTLVGT</sequence>
<accession>A0AA38LVR9</accession>
<feature type="compositionally biased region" description="Acidic residues" evidence="2">
    <location>
        <begin position="568"/>
        <end position="586"/>
    </location>
</feature>
<protein>
    <submittedName>
        <fullName evidence="3">Uncharacterized protein</fullName>
    </submittedName>
</protein>
<evidence type="ECO:0000313" key="3">
    <source>
        <dbReference type="EMBL" id="KAI9635909.1"/>
    </source>
</evidence>
<feature type="compositionally biased region" description="Pro residues" evidence="2">
    <location>
        <begin position="358"/>
        <end position="371"/>
    </location>
</feature>
<feature type="coiled-coil region" evidence="1">
    <location>
        <begin position="700"/>
        <end position="727"/>
    </location>
</feature>
<proteinExistence type="predicted"/>
<feature type="compositionally biased region" description="Pro residues" evidence="2">
    <location>
        <begin position="330"/>
        <end position="341"/>
    </location>
</feature>
<comment type="caution">
    <text evidence="3">The sequence shown here is derived from an EMBL/GenBank/DDBJ whole genome shotgun (WGS) entry which is preliminary data.</text>
</comment>
<feature type="compositionally biased region" description="Pro residues" evidence="2">
    <location>
        <begin position="107"/>
        <end position="116"/>
    </location>
</feature>
<feature type="compositionally biased region" description="Polar residues" evidence="2">
    <location>
        <begin position="852"/>
        <end position="875"/>
    </location>
</feature>
<organism evidence="3 4">
    <name type="scientific">Dioszegia hungarica</name>
    <dbReference type="NCBI Taxonomy" id="4972"/>
    <lineage>
        <taxon>Eukaryota</taxon>
        <taxon>Fungi</taxon>
        <taxon>Dikarya</taxon>
        <taxon>Basidiomycota</taxon>
        <taxon>Agaricomycotina</taxon>
        <taxon>Tremellomycetes</taxon>
        <taxon>Tremellales</taxon>
        <taxon>Bulleribasidiaceae</taxon>
        <taxon>Dioszegia</taxon>
    </lineage>
</organism>
<feature type="region of interest" description="Disordered" evidence="2">
    <location>
        <begin position="850"/>
        <end position="878"/>
    </location>
</feature>
<evidence type="ECO:0000256" key="2">
    <source>
        <dbReference type="SAM" id="MobiDB-lite"/>
    </source>
</evidence>
<dbReference type="Proteomes" id="UP001164286">
    <property type="component" value="Unassembled WGS sequence"/>
</dbReference>
<feature type="compositionally biased region" description="Low complexity" evidence="2">
    <location>
        <begin position="311"/>
        <end position="329"/>
    </location>
</feature>
<feature type="region of interest" description="Disordered" evidence="2">
    <location>
        <begin position="623"/>
        <end position="650"/>
    </location>
</feature>
<dbReference type="EMBL" id="JAKWFO010000005">
    <property type="protein sequence ID" value="KAI9635909.1"/>
    <property type="molecule type" value="Genomic_DNA"/>
</dbReference>